<comment type="subcellular location">
    <subcellularLocation>
        <location evidence="1">Cytoplasm</location>
    </subcellularLocation>
</comment>
<dbReference type="Pfam" id="PF00079">
    <property type="entry name" value="Serpin"/>
    <property type="match status" value="1"/>
</dbReference>
<feature type="domain" description="Serpin" evidence="4">
    <location>
        <begin position="2"/>
        <end position="211"/>
    </location>
</feature>
<dbReference type="GO" id="GO:0005615">
    <property type="term" value="C:extracellular space"/>
    <property type="evidence" value="ECO:0007669"/>
    <property type="project" value="InterPro"/>
</dbReference>
<dbReference type="eggNOG" id="KOG2392">
    <property type="taxonomic scope" value="Eukaryota"/>
</dbReference>
<name>S7PLY5_MYOBR</name>
<dbReference type="EMBL" id="KE162684">
    <property type="protein sequence ID" value="EPQ09267.1"/>
    <property type="molecule type" value="Genomic_DNA"/>
</dbReference>
<protein>
    <submittedName>
        <fullName evidence="5">Serpin B3</fullName>
    </submittedName>
</protein>
<dbReference type="AlphaFoldDB" id="S7PLY5"/>
<reference evidence="5 6" key="1">
    <citation type="journal article" date="2013" name="Nat. Commun.">
        <title>Genome analysis reveals insights into physiology and longevity of the Brandt's bat Myotis brandtii.</title>
        <authorList>
            <person name="Seim I."/>
            <person name="Fang X."/>
            <person name="Xiong Z."/>
            <person name="Lobanov A.V."/>
            <person name="Huang Z."/>
            <person name="Ma S."/>
            <person name="Feng Y."/>
            <person name="Turanov A.A."/>
            <person name="Zhu Y."/>
            <person name="Lenz T.L."/>
            <person name="Gerashchenko M.V."/>
            <person name="Fan D."/>
            <person name="Hee Yim S."/>
            <person name="Yao X."/>
            <person name="Jordan D."/>
            <person name="Xiong Y."/>
            <person name="Ma Y."/>
            <person name="Lyapunov A.N."/>
            <person name="Chen G."/>
            <person name="Kulakova O.I."/>
            <person name="Sun Y."/>
            <person name="Lee S.G."/>
            <person name="Bronson R.T."/>
            <person name="Moskalev A.A."/>
            <person name="Sunyaev S.R."/>
            <person name="Zhang G."/>
            <person name="Krogh A."/>
            <person name="Wang J."/>
            <person name="Gladyshev V.N."/>
        </authorList>
    </citation>
    <scope>NUCLEOTIDE SEQUENCE [LARGE SCALE GENOMIC DNA]</scope>
</reference>
<organism evidence="5 6">
    <name type="scientific">Myotis brandtii</name>
    <name type="common">Brandt's bat</name>
    <dbReference type="NCBI Taxonomy" id="109478"/>
    <lineage>
        <taxon>Eukaryota</taxon>
        <taxon>Metazoa</taxon>
        <taxon>Chordata</taxon>
        <taxon>Craniata</taxon>
        <taxon>Vertebrata</taxon>
        <taxon>Euteleostomi</taxon>
        <taxon>Mammalia</taxon>
        <taxon>Eutheria</taxon>
        <taxon>Laurasiatheria</taxon>
        <taxon>Chiroptera</taxon>
        <taxon>Yangochiroptera</taxon>
        <taxon>Vespertilionidae</taxon>
        <taxon>Myotis</taxon>
    </lineage>
</organism>
<dbReference type="InterPro" id="IPR036186">
    <property type="entry name" value="Serpin_sf"/>
</dbReference>
<dbReference type="InterPro" id="IPR042178">
    <property type="entry name" value="Serpin_sf_1"/>
</dbReference>
<dbReference type="FunFam" id="2.30.39.10:FF:000071">
    <property type="entry name" value="Serpin B3"/>
    <property type="match status" value="1"/>
</dbReference>
<sequence length="212" mass="24015">MTEVTLRESEHLPNHKKGCLLHRGKIKDLFPEGSLDSSTVLVLVNAIYFKGQWNEKFDPKKTEQGQFWLNKDTSKLVQMMKQSNMFKFASLEDMQAKILEIPYKDKDLSMVLLLPNEIDGLQQLEDKLTAEKLIEWTSSRNMSMSHVHVHLPRFKVEQSFDLQVTMKALGMVDAFSSGDADFSGMSGSGGLVISAIVHKAFVEVQRLQLLLA</sequence>
<dbReference type="InterPro" id="IPR042185">
    <property type="entry name" value="Serpin_sf_2"/>
</dbReference>
<evidence type="ECO:0000259" key="4">
    <source>
        <dbReference type="SMART" id="SM00093"/>
    </source>
</evidence>
<dbReference type="SUPFAM" id="SSF56574">
    <property type="entry name" value="Serpins"/>
    <property type="match status" value="1"/>
</dbReference>
<evidence type="ECO:0000313" key="6">
    <source>
        <dbReference type="Proteomes" id="UP000052978"/>
    </source>
</evidence>
<dbReference type="GO" id="GO:0005829">
    <property type="term" value="C:cytosol"/>
    <property type="evidence" value="ECO:0007669"/>
    <property type="project" value="UniProtKB-ARBA"/>
</dbReference>
<evidence type="ECO:0000256" key="1">
    <source>
        <dbReference type="ARBA" id="ARBA00004496"/>
    </source>
</evidence>
<dbReference type="PANTHER" id="PTHR11461">
    <property type="entry name" value="SERINE PROTEASE INHIBITOR, SERPIN"/>
    <property type="match status" value="1"/>
</dbReference>
<evidence type="ECO:0000256" key="3">
    <source>
        <dbReference type="ARBA" id="ARBA00022490"/>
    </source>
</evidence>
<dbReference type="Proteomes" id="UP000052978">
    <property type="component" value="Unassembled WGS sequence"/>
</dbReference>
<dbReference type="InterPro" id="IPR000215">
    <property type="entry name" value="Serpin_fam"/>
</dbReference>
<gene>
    <name evidence="5" type="ORF">D623_10000555</name>
</gene>
<dbReference type="PANTHER" id="PTHR11461:SF186">
    <property type="entry name" value="SERPIN B4"/>
    <property type="match status" value="1"/>
</dbReference>
<dbReference type="Gene3D" id="2.30.39.10">
    <property type="entry name" value="Alpha-1-antitrypsin, domain 1"/>
    <property type="match status" value="1"/>
</dbReference>
<keyword evidence="6" id="KW-1185">Reference proteome</keyword>
<dbReference type="SMART" id="SM00093">
    <property type="entry name" value="SERPIN"/>
    <property type="match status" value="1"/>
</dbReference>
<evidence type="ECO:0000256" key="2">
    <source>
        <dbReference type="ARBA" id="ARBA00006426"/>
    </source>
</evidence>
<keyword evidence="3" id="KW-0963">Cytoplasm</keyword>
<proteinExistence type="inferred from homology"/>
<comment type="similarity">
    <text evidence="2">Belongs to the serpin family. Ov-serpin subfamily.</text>
</comment>
<dbReference type="Gene3D" id="3.30.497.10">
    <property type="entry name" value="Antithrombin, subunit I, domain 2"/>
    <property type="match status" value="1"/>
</dbReference>
<dbReference type="GO" id="GO:0002020">
    <property type="term" value="F:protease binding"/>
    <property type="evidence" value="ECO:0007669"/>
    <property type="project" value="UniProtKB-ARBA"/>
</dbReference>
<dbReference type="GO" id="GO:0004867">
    <property type="term" value="F:serine-type endopeptidase inhibitor activity"/>
    <property type="evidence" value="ECO:0007669"/>
    <property type="project" value="InterPro"/>
</dbReference>
<accession>S7PLY5</accession>
<dbReference type="InterPro" id="IPR023796">
    <property type="entry name" value="Serpin_dom"/>
</dbReference>
<evidence type="ECO:0000313" key="5">
    <source>
        <dbReference type="EMBL" id="EPQ09267.1"/>
    </source>
</evidence>